<protein>
    <submittedName>
        <fullName evidence="1">Uncharacterized protein</fullName>
    </submittedName>
</protein>
<proteinExistence type="predicted"/>
<accession>A0A1B6QCX0</accession>
<sequence>MYLPASNMTSGALLSTFCASEQLPTSRSSLHFPCRHSSIRHACHQQSHKKSSRPCHPNASGVLVPMTQILVRWCGQLDHTLLHFTS</sequence>
<evidence type="ECO:0000313" key="2">
    <source>
        <dbReference type="Proteomes" id="UP000000768"/>
    </source>
</evidence>
<dbReference type="Proteomes" id="UP000000768">
    <property type="component" value="Chromosome 2"/>
</dbReference>
<dbReference type="InParanoid" id="A0A1B6QCX0"/>
<reference evidence="2" key="2">
    <citation type="journal article" date="2018" name="Plant J.">
        <title>The Sorghum bicolor reference genome: improved assembly, gene annotations, a transcriptome atlas, and signatures of genome organization.</title>
        <authorList>
            <person name="McCormick R.F."/>
            <person name="Truong S.K."/>
            <person name="Sreedasyam A."/>
            <person name="Jenkins J."/>
            <person name="Shu S."/>
            <person name="Sims D."/>
            <person name="Kennedy M."/>
            <person name="Amirebrahimi M."/>
            <person name="Weers B.D."/>
            <person name="McKinley B."/>
            <person name="Mattison A."/>
            <person name="Morishige D.T."/>
            <person name="Grimwood J."/>
            <person name="Schmutz J."/>
            <person name="Mullet J.E."/>
        </authorList>
    </citation>
    <scope>NUCLEOTIDE SEQUENCE [LARGE SCALE GENOMIC DNA]</scope>
    <source>
        <strain evidence="2">cv. BTx623</strain>
    </source>
</reference>
<keyword evidence="2" id="KW-1185">Reference proteome</keyword>
<reference evidence="1 2" key="1">
    <citation type="journal article" date="2009" name="Nature">
        <title>The Sorghum bicolor genome and the diversification of grasses.</title>
        <authorList>
            <person name="Paterson A.H."/>
            <person name="Bowers J.E."/>
            <person name="Bruggmann R."/>
            <person name="Dubchak I."/>
            <person name="Grimwood J."/>
            <person name="Gundlach H."/>
            <person name="Haberer G."/>
            <person name="Hellsten U."/>
            <person name="Mitros T."/>
            <person name="Poliakov A."/>
            <person name="Schmutz J."/>
            <person name="Spannagl M."/>
            <person name="Tang H."/>
            <person name="Wang X."/>
            <person name="Wicker T."/>
            <person name="Bharti A.K."/>
            <person name="Chapman J."/>
            <person name="Feltus F.A."/>
            <person name="Gowik U."/>
            <person name="Grigoriev I.V."/>
            <person name="Lyons E."/>
            <person name="Maher C.A."/>
            <person name="Martis M."/>
            <person name="Narechania A."/>
            <person name="Otillar R.P."/>
            <person name="Penning B.W."/>
            <person name="Salamov A.A."/>
            <person name="Wang Y."/>
            <person name="Zhang L."/>
            <person name="Carpita N.C."/>
            <person name="Freeling M."/>
            <person name="Gingle A.R."/>
            <person name="Hash C.T."/>
            <person name="Keller B."/>
            <person name="Klein P."/>
            <person name="Kresovich S."/>
            <person name="McCann M.C."/>
            <person name="Ming R."/>
            <person name="Peterson D.G."/>
            <person name="Mehboob-ur-Rahman"/>
            <person name="Ware D."/>
            <person name="Westhoff P."/>
            <person name="Mayer K.F."/>
            <person name="Messing J."/>
            <person name="Rokhsar D.S."/>
        </authorList>
    </citation>
    <scope>NUCLEOTIDE SEQUENCE [LARGE SCALE GENOMIC DNA]</scope>
    <source>
        <strain evidence="2">cv. BTx623</strain>
    </source>
</reference>
<gene>
    <name evidence="1" type="ORF">SORBI_3002G226200</name>
</gene>
<dbReference type="Gramene" id="KXG35768">
    <property type="protein sequence ID" value="KXG35768"/>
    <property type="gene ID" value="SORBI_3002G226200"/>
</dbReference>
<evidence type="ECO:0000313" key="1">
    <source>
        <dbReference type="EMBL" id="KXG35768.1"/>
    </source>
</evidence>
<dbReference type="EMBL" id="CM000761">
    <property type="protein sequence ID" value="KXG35768.1"/>
    <property type="molecule type" value="Genomic_DNA"/>
</dbReference>
<dbReference type="AlphaFoldDB" id="A0A1B6QCX0"/>
<organism evidence="1 2">
    <name type="scientific">Sorghum bicolor</name>
    <name type="common">Sorghum</name>
    <name type="synonym">Sorghum vulgare</name>
    <dbReference type="NCBI Taxonomy" id="4558"/>
    <lineage>
        <taxon>Eukaryota</taxon>
        <taxon>Viridiplantae</taxon>
        <taxon>Streptophyta</taxon>
        <taxon>Embryophyta</taxon>
        <taxon>Tracheophyta</taxon>
        <taxon>Spermatophyta</taxon>
        <taxon>Magnoliopsida</taxon>
        <taxon>Liliopsida</taxon>
        <taxon>Poales</taxon>
        <taxon>Poaceae</taxon>
        <taxon>PACMAD clade</taxon>
        <taxon>Panicoideae</taxon>
        <taxon>Andropogonodae</taxon>
        <taxon>Andropogoneae</taxon>
        <taxon>Sorghinae</taxon>
        <taxon>Sorghum</taxon>
    </lineage>
</organism>
<name>A0A1B6QCX0_SORBI</name>